<evidence type="ECO:0000313" key="2">
    <source>
        <dbReference type="Proteomes" id="UP000003039"/>
    </source>
</evidence>
<dbReference type="EMBL" id="AAUJ02000001">
    <property type="protein sequence ID" value="EED66758.1"/>
    <property type="molecule type" value="Genomic_DNA"/>
</dbReference>
<dbReference type="PANTHER" id="PTHR39166:SF1">
    <property type="entry name" value="BLL1166 PROTEIN"/>
    <property type="match status" value="1"/>
</dbReference>
<protein>
    <recommendedName>
        <fullName evidence="3">Nucleotidyltransferase family protein</fullName>
    </recommendedName>
</protein>
<dbReference type="Proteomes" id="UP000003039">
    <property type="component" value="Unassembled WGS sequence"/>
</dbReference>
<organism evidence="1 2">
    <name type="scientific">Comamonas testosteroni (strain DSM 14576 / KF-1)</name>
    <name type="common">Pseudomonas testosteroni</name>
    <dbReference type="NCBI Taxonomy" id="399795"/>
    <lineage>
        <taxon>Bacteria</taxon>
        <taxon>Pseudomonadati</taxon>
        <taxon>Pseudomonadota</taxon>
        <taxon>Betaproteobacteria</taxon>
        <taxon>Burkholderiales</taxon>
        <taxon>Comamonadaceae</taxon>
        <taxon>Comamonas</taxon>
    </lineage>
</organism>
<comment type="caution">
    <text evidence="1">The sequence shown here is derived from an EMBL/GenBank/DDBJ whole genome shotgun (WGS) entry which is preliminary data.</text>
</comment>
<evidence type="ECO:0008006" key="3">
    <source>
        <dbReference type="Google" id="ProtNLM"/>
    </source>
</evidence>
<name>B7X3S7_COMTK</name>
<dbReference type="RefSeq" id="WP_003053827.1">
    <property type="nucleotide sequence ID" value="NZ_AAUJ02000001.1"/>
</dbReference>
<dbReference type="eggNOG" id="COG3575">
    <property type="taxonomic scope" value="Bacteria"/>
</dbReference>
<proteinExistence type="predicted"/>
<dbReference type="PANTHER" id="PTHR39166">
    <property type="entry name" value="BLL1166 PROTEIN"/>
    <property type="match status" value="1"/>
</dbReference>
<dbReference type="InterPro" id="IPR009267">
    <property type="entry name" value="NTP_transf_6"/>
</dbReference>
<dbReference type="Pfam" id="PF06042">
    <property type="entry name" value="NTP_transf_6"/>
    <property type="match status" value="1"/>
</dbReference>
<sequence length="189" mass="21798">MPTPERFVADILQNVNNRTILERWKDLNLPDGWLVAGCLFQTVWNLQAQRNPEDSIKDYDLFYFDSSSTSETAEQKVQAHADHVLHDLGIRVEVTNQARVHLWYQSYFGHPYKALRSSSDGIDRFLIPATCVGVRPDELYAPNNLGLIYDGILAPNPLTPHRDLFQRKAESYQARWSWLKILVQGEQSQ</sequence>
<accession>B7X3S7</accession>
<gene>
    <name evidence="1" type="ORF">CtesDRAFT_PD1704</name>
</gene>
<dbReference type="AlphaFoldDB" id="B7X3S7"/>
<dbReference type="OrthoDB" id="9805247at2"/>
<reference evidence="1 2" key="1">
    <citation type="journal article" date="2004" name="Appl. Environ. Microbiol.">
        <title>Mineralization of individual congeners of linear alkylbenzenesulfonate by defined pairs of heterotrophic bacteria.</title>
        <authorList>
            <person name="Schleheck D."/>
            <person name="Knepper T.P."/>
            <person name="Fischer K."/>
            <person name="Cook A.M."/>
        </authorList>
    </citation>
    <scope>NUCLEOTIDE SEQUENCE [LARGE SCALE GENOMIC DNA]</scope>
    <source>
        <strain evidence="2">DSM 14576 / KF-1</strain>
    </source>
</reference>
<evidence type="ECO:0000313" key="1">
    <source>
        <dbReference type="EMBL" id="EED66758.1"/>
    </source>
</evidence>